<reference evidence="3" key="1">
    <citation type="journal article" date="2023" name="Mol. Phylogenet. Evol.">
        <title>Genome-scale phylogeny and comparative genomics of the fungal order Sordariales.</title>
        <authorList>
            <person name="Hensen N."/>
            <person name="Bonometti L."/>
            <person name="Westerberg I."/>
            <person name="Brannstrom I.O."/>
            <person name="Guillou S."/>
            <person name="Cros-Aarteil S."/>
            <person name="Calhoun S."/>
            <person name="Haridas S."/>
            <person name="Kuo A."/>
            <person name="Mondo S."/>
            <person name="Pangilinan J."/>
            <person name="Riley R."/>
            <person name="LaButti K."/>
            <person name="Andreopoulos B."/>
            <person name="Lipzen A."/>
            <person name="Chen C."/>
            <person name="Yan M."/>
            <person name="Daum C."/>
            <person name="Ng V."/>
            <person name="Clum A."/>
            <person name="Steindorff A."/>
            <person name="Ohm R.A."/>
            <person name="Martin F."/>
            <person name="Silar P."/>
            <person name="Natvig D.O."/>
            <person name="Lalanne C."/>
            <person name="Gautier V."/>
            <person name="Ament-Velasquez S.L."/>
            <person name="Kruys A."/>
            <person name="Hutchinson M.I."/>
            <person name="Powell A.J."/>
            <person name="Barry K."/>
            <person name="Miller A.N."/>
            <person name="Grigoriev I.V."/>
            <person name="Debuchy R."/>
            <person name="Gladieux P."/>
            <person name="Hiltunen Thoren M."/>
            <person name="Johannesson H."/>
        </authorList>
    </citation>
    <scope>NUCLEOTIDE SEQUENCE</scope>
    <source>
        <strain evidence="3">CBS 314.62</strain>
    </source>
</reference>
<accession>A0AAE1C994</accession>
<dbReference type="PANTHER" id="PTHR36223:SF1">
    <property type="entry name" value="TRANSCRIPTION ELONGATION FACTOR EAF N-TERMINAL DOMAIN-CONTAINING PROTEIN"/>
    <property type="match status" value="1"/>
</dbReference>
<dbReference type="Proteomes" id="UP001270362">
    <property type="component" value="Unassembled WGS sequence"/>
</dbReference>
<organism evidence="3 4">
    <name type="scientific">Podospora appendiculata</name>
    <dbReference type="NCBI Taxonomy" id="314037"/>
    <lineage>
        <taxon>Eukaryota</taxon>
        <taxon>Fungi</taxon>
        <taxon>Dikarya</taxon>
        <taxon>Ascomycota</taxon>
        <taxon>Pezizomycotina</taxon>
        <taxon>Sordariomycetes</taxon>
        <taxon>Sordariomycetidae</taxon>
        <taxon>Sordariales</taxon>
        <taxon>Podosporaceae</taxon>
        <taxon>Podospora</taxon>
    </lineage>
</organism>
<evidence type="ECO:0000313" key="4">
    <source>
        <dbReference type="Proteomes" id="UP001270362"/>
    </source>
</evidence>
<evidence type="ECO:0000259" key="2">
    <source>
        <dbReference type="Pfam" id="PF25534"/>
    </source>
</evidence>
<gene>
    <name evidence="3" type="ORF">B0T22DRAFT_266766</name>
</gene>
<dbReference type="InterPro" id="IPR057678">
    <property type="entry name" value="DUF7918"/>
</dbReference>
<keyword evidence="4" id="KW-1185">Reference proteome</keyword>
<feature type="domain" description="DUF7918" evidence="2">
    <location>
        <begin position="52"/>
        <end position="282"/>
    </location>
</feature>
<dbReference type="AlphaFoldDB" id="A0AAE1C994"/>
<dbReference type="EMBL" id="JAULSO010000004">
    <property type="protein sequence ID" value="KAK3683952.1"/>
    <property type="molecule type" value="Genomic_DNA"/>
</dbReference>
<comment type="caution">
    <text evidence="3">The sequence shown here is derived from an EMBL/GenBank/DDBJ whole genome shotgun (WGS) entry which is preliminary data.</text>
</comment>
<dbReference type="Pfam" id="PF25534">
    <property type="entry name" value="DUF7918"/>
    <property type="match status" value="1"/>
</dbReference>
<sequence>MAVGLPQKGCRGLQPRPSRTLPFKPRVPSQLTQPYAVTPSTNTMAVITELPGIEAIIVVNGTAAKEYVDTDADEKQDRHDCPTVVQYIESVPGASFAFRFVKDKNFRHSSHHIAIKFSVDGMQSGLKHVDYTSHNKKWETTKGYLTLGNPKDGYQRGRFQFAKLDVVNDDDLSDEEKKKSLSERAKNLGTLKVLIYHMKPSVELRGPPKTFDRGLVVMKVAEKALKGRAIDCRTNFDCVPRSSRRPSETRPAFEDPERRPFAIFEFRYRSKEGLMQEGIIPRPRPADEVDDMSEAEARRLAREFLELRRVSPLDLARPSLPRTRLAHRIKAKSENEDVKVKTETKRGIKRESSEMGDTTFMSRYKARRLDGGSLEVDLTDD</sequence>
<dbReference type="PANTHER" id="PTHR36223">
    <property type="entry name" value="BETA-LACTAMASE-TYPE TRANSPEPTIDASE FOLD DOMAIN CONTAINING PROTEIN"/>
    <property type="match status" value="1"/>
</dbReference>
<evidence type="ECO:0000256" key="1">
    <source>
        <dbReference type="SAM" id="MobiDB-lite"/>
    </source>
</evidence>
<reference evidence="3" key="2">
    <citation type="submission" date="2023-06" db="EMBL/GenBank/DDBJ databases">
        <authorList>
            <consortium name="Lawrence Berkeley National Laboratory"/>
            <person name="Haridas S."/>
            <person name="Hensen N."/>
            <person name="Bonometti L."/>
            <person name="Westerberg I."/>
            <person name="Brannstrom I.O."/>
            <person name="Guillou S."/>
            <person name="Cros-Aarteil S."/>
            <person name="Calhoun S."/>
            <person name="Kuo A."/>
            <person name="Mondo S."/>
            <person name="Pangilinan J."/>
            <person name="Riley R."/>
            <person name="Labutti K."/>
            <person name="Andreopoulos B."/>
            <person name="Lipzen A."/>
            <person name="Chen C."/>
            <person name="Yanf M."/>
            <person name="Daum C."/>
            <person name="Ng V."/>
            <person name="Clum A."/>
            <person name="Steindorff A."/>
            <person name="Ohm R."/>
            <person name="Martin F."/>
            <person name="Silar P."/>
            <person name="Natvig D."/>
            <person name="Lalanne C."/>
            <person name="Gautier V."/>
            <person name="Ament-Velasquez S.L."/>
            <person name="Kruys A."/>
            <person name="Hutchinson M.I."/>
            <person name="Powell A.J."/>
            <person name="Barry K."/>
            <person name="Miller A.N."/>
            <person name="Grigoriev I.V."/>
            <person name="Debuchy R."/>
            <person name="Gladieux P."/>
            <person name="Thoren M.H."/>
            <person name="Johannesson H."/>
        </authorList>
    </citation>
    <scope>NUCLEOTIDE SEQUENCE</scope>
    <source>
        <strain evidence="3">CBS 314.62</strain>
    </source>
</reference>
<name>A0AAE1C994_9PEZI</name>
<evidence type="ECO:0000313" key="3">
    <source>
        <dbReference type="EMBL" id="KAK3683952.1"/>
    </source>
</evidence>
<protein>
    <recommendedName>
        <fullName evidence="2">DUF7918 domain-containing protein</fullName>
    </recommendedName>
</protein>
<feature type="region of interest" description="Disordered" evidence="1">
    <location>
        <begin position="1"/>
        <end position="27"/>
    </location>
</feature>
<proteinExistence type="predicted"/>